<keyword evidence="2" id="KW-1185">Reference proteome</keyword>
<name>A0ABQ5D8S3_9ASTR</name>
<organism evidence="1 2">
    <name type="scientific">Tanacetum coccineum</name>
    <dbReference type="NCBI Taxonomy" id="301880"/>
    <lineage>
        <taxon>Eukaryota</taxon>
        <taxon>Viridiplantae</taxon>
        <taxon>Streptophyta</taxon>
        <taxon>Embryophyta</taxon>
        <taxon>Tracheophyta</taxon>
        <taxon>Spermatophyta</taxon>
        <taxon>Magnoliopsida</taxon>
        <taxon>eudicotyledons</taxon>
        <taxon>Gunneridae</taxon>
        <taxon>Pentapetalae</taxon>
        <taxon>asterids</taxon>
        <taxon>campanulids</taxon>
        <taxon>Asterales</taxon>
        <taxon>Asteraceae</taxon>
        <taxon>Asteroideae</taxon>
        <taxon>Anthemideae</taxon>
        <taxon>Anthemidinae</taxon>
        <taxon>Tanacetum</taxon>
    </lineage>
</organism>
<evidence type="ECO:0000313" key="2">
    <source>
        <dbReference type="Proteomes" id="UP001151760"/>
    </source>
</evidence>
<reference evidence="1" key="1">
    <citation type="journal article" date="2022" name="Int. J. Mol. Sci.">
        <title>Draft Genome of Tanacetum Coccineum: Genomic Comparison of Closely Related Tanacetum-Family Plants.</title>
        <authorList>
            <person name="Yamashiro T."/>
            <person name="Shiraishi A."/>
            <person name="Nakayama K."/>
            <person name="Satake H."/>
        </authorList>
    </citation>
    <scope>NUCLEOTIDE SEQUENCE</scope>
</reference>
<comment type="caution">
    <text evidence="1">The sequence shown here is derived from an EMBL/GenBank/DDBJ whole genome shotgun (WGS) entry which is preliminary data.</text>
</comment>
<evidence type="ECO:0000313" key="1">
    <source>
        <dbReference type="EMBL" id="GJT34651.1"/>
    </source>
</evidence>
<sequence>MIRCSDILNWIGDDGIYVPEIFVEIGQRSVRKQRHLGDPRALRHSRSQRLSWEMPQRYSDAYKEFHEVDKDNNEVFKFGDNHMRVEDNEKCDITIEQIKEVGDMIGVSWIQVET</sequence>
<accession>A0ABQ5D8S3</accession>
<protein>
    <submittedName>
        <fullName evidence="1">Uncharacterized protein</fullName>
    </submittedName>
</protein>
<proteinExistence type="predicted"/>
<reference evidence="1" key="2">
    <citation type="submission" date="2022-01" db="EMBL/GenBank/DDBJ databases">
        <authorList>
            <person name="Yamashiro T."/>
            <person name="Shiraishi A."/>
            <person name="Satake H."/>
            <person name="Nakayama K."/>
        </authorList>
    </citation>
    <scope>NUCLEOTIDE SEQUENCE</scope>
</reference>
<dbReference type="EMBL" id="BQNB010014983">
    <property type="protein sequence ID" value="GJT34651.1"/>
    <property type="molecule type" value="Genomic_DNA"/>
</dbReference>
<gene>
    <name evidence="1" type="ORF">Tco_0925070</name>
</gene>
<dbReference type="Proteomes" id="UP001151760">
    <property type="component" value="Unassembled WGS sequence"/>
</dbReference>